<dbReference type="EMBL" id="JBELPZ010000006">
    <property type="protein sequence ID" value="MFL9844256.1"/>
    <property type="molecule type" value="Genomic_DNA"/>
</dbReference>
<comment type="caution">
    <text evidence="2">The sequence shown here is derived from an EMBL/GenBank/DDBJ whole genome shotgun (WGS) entry which is preliminary data.</text>
</comment>
<name>A0ABW8YVB5_9FLAO</name>
<evidence type="ECO:0000313" key="2">
    <source>
        <dbReference type="EMBL" id="MFL9844256.1"/>
    </source>
</evidence>
<dbReference type="RefSeq" id="WP_408084508.1">
    <property type="nucleotide sequence ID" value="NZ_JBELPZ010000006.1"/>
</dbReference>
<dbReference type="Proteomes" id="UP001629156">
    <property type="component" value="Unassembled WGS sequence"/>
</dbReference>
<sequence>METHKLYIFSKDTDAFNSQRGYNYQTLKTLETWVQNFLDNNKEDIFCEFEEDIFQKDEANKNVKFRQVKLYSSNFSFSSEEIKKCICHFFMLHIKSDYSDFSKEFIFETNSNIAKKYGENDADLLREWFENQDNPNDELLDKFSAKVKSIVSEYITREEKNIKSSDIGSKLAAQEAIKVFNGLEDAFWNDFTKMTQWRFSDVDPEQEFLNLKSNIEALLLRLPHPIAQTDDNQVFSALLECVFLKVTQQESEDRKLTHTLFEQTLLNTGNEEDKWYARRHQYYSEIEPVTEFRIGEFSEILDLVNYSRRKKYLHRHKDLWNPHLIFYAREKSINGIFRRKAIYEIVFLNNEFYEVDYENLNKRSRPSGSLIGFEEELRFYFSDISLFKDAQEIENADIIINLLFVAIGSKRSKLKMKELRKWFVSLYTLVSRRISAECNTNEKCFLIQIKGLMLFGVNRIRNGEMTEFMTYFNQILELAETAPLFKLSQFGDRIEKFIKLQINIDPTDEMGIIGVLEEFSERLFPLVDKREGSARLAKSQVQRGYSYLQTKEPYNLLKALQYFHKAKDNYLQEDTIEGYILALLNIGQLYNSVGMHFAAKNYALAAFRLSTNKQLIKRVETSLAMLFYSDFKSGGWFNALQAYSKYIHLRLDSNFDIKDIDIEGKSTQRMAWILYVMKKSSAQFNYLVDSYITYLDYVGEEIIIPLHGKIDSELSHEEYNQAIVAQADDFPLNDIGAIRYCNFYALGSLWKIDFLNNYEVLSVAEEYISTIQTVLAEIALSGLDFHLLKSKIKISLVMSDSVKSPEQLPSNDLIAWKVYIYKFDDSDIKKINEHIAYNMASLSYILDKVSVLKQDEFMKTFWQFFGESKLNMKYFAVNLYQRIHRDIYSEKEFQDLMAPHFEKIVFDVNLPRENSVMKWKSDLSAKYNRDFSIEAIKNRFNNVQKSVYLTLKELKPKPEFQSLINGFRAKGWKDWQIILNIQNYMVNYKTRQSIKLEQRGGGIEEFQKLFFKISKMDEKDCYVHFPVEAFKTDEFLYQFNVSLPSVLQTYGLETKLTTPDFKAIREFLDIRFNLAVDDYTKNNPLADINL</sequence>
<evidence type="ECO:0000313" key="3">
    <source>
        <dbReference type="Proteomes" id="UP001629156"/>
    </source>
</evidence>
<dbReference type="SUPFAM" id="SSF48452">
    <property type="entry name" value="TPR-like"/>
    <property type="match status" value="1"/>
</dbReference>
<dbReference type="InterPro" id="IPR025382">
    <property type="entry name" value="Cap4-like_endonuclease_dom"/>
</dbReference>
<gene>
    <name evidence="2" type="ORF">ABS766_07485</name>
</gene>
<feature type="domain" description="CD-NTase associated protein 4-like DNA endonuclease" evidence="1">
    <location>
        <begin position="18"/>
        <end position="156"/>
    </location>
</feature>
<evidence type="ECO:0000259" key="1">
    <source>
        <dbReference type="Pfam" id="PF14130"/>
    </source>
</evidence>
<dbReference type="Pfam" id="PF14130">
    <property type="entry name" value="Cap4_nuclease"/>
    <property type="match status" value="1"/>
</dbReference>
<proteinExistence type="predicted"/>
<protein>
    <recommendedName>
        <fullName evidence="1">CD-NTase associated protein 4-like DNA endonuclease domain-containing protein</fullName>
    </recommendedName>
</protein>
<reference evidence="2 3" key="1">
    <citation type="submission" date="2024-06" db="EMBL/GenBank/DDBJ databases">
        <authorList>
            <person name="Kaempfer P."/>
            <person name="Viver T."/>
        </authorList>
    </citation>
    <scope>NUCLEOTIDE SEQUENCE [LARGE SCALE GENOMIC DNA]</scope>
    <source>
        <strain evidence="2 3">ST-119</strain>
    </source>
</reference>
<organism evidence="2 3">
    <name type="scientific">Flavobacterium rhizosphaerae</name>
    <dbReference type="NCBI Taxonomy" id="3163298"/>
    <lineage>
        <taxon>Bacteria</taxon>
        <taxon>Pseudomonadati</taxon>
        <taxon>Bacteroidota</taxon>
        <taxon>Flavobacteriia</taxon>
        <taxon>Flavobacteriales</taxon>
        <taxon>Flavobacteriaceae</taxon>
        <taxon>Flavobacterium</taxon>
    </lineage>
</organism>
<accession>A0ABW8YVB5</accession>
<dbReference type="InterPro" id="IPR011990">
    <property type="entry name" value="TPR-like_helical_dom_sf"/>
</dbReference>
<keyword evidence="3" id="KW-1185">Reference proteome</keyword>